<dbReference type="EMBL" id="HBIM01003609">
    <property type="protein sequence ID" value="CAE0405036.1"/>
    <property type="molecule type" value="Transcribed_RNA"/>
</dbReference>
<dbReference type="AlphaFoldDB" id="A0A7S3L0Y6"/>
<evidence type="ECO:0000313" key="2">
    <source>
        <dbReference type="EMBL" id="CAE0405036.1"/>
    </source>
</evidence>
<reference evidence="2" key="1">
    <citation type="submission" date="2021-01" db="EMBL/GenBank/DDBJ databases">
        <authorList>
            <person name="Corre E."/>
            <person name="Pelletier E."/>
            <person name="Niang G."/>
            <person name="Scheremetjew M."/>
            <person name="Finn R."/>
            <person name="Kale V."/>
            <person name="Holt S."/>
            <person name="Cochrane G."/>
            <person name="Meng A."/>
            <person name="Brown T."/>
            <person name="Cohen L."/>
        </authorList>
    </citation>
    <scope>NUCLEOTIDE SEQUENCE</scope>
    <source>
        <strain evidence="2">CCMP127</strain>
    </source>
</reference>
<proteinExistence type="predicted"/>
<feature type="region of interest" description="Disordered" evidence="1">
    <location>
        <begin position="228"/>
        <end position="257"/>
    </location>
</feature>
<accession>A0A7S3L0Y6</accession>
<feature type="compositionally biased region" description="Acidic residues" evidence="1">
    <location>
        <begin position="157"/>
        <end position="170"/>
    </location>
</feature>
<protein>
    <submittedName>
        <fullName evidence="2">Uncharacterized protein</fullName>
    </submittedName>
</protein>
<name>A0A7S3L0Y6_9STRA</name>
<feature type="compositionally biased region" description="Basic and acidic residues" evidence="1">
    <location>
        <begin position="244"/>
        <end position="257"/>
    </location>
</feature>
<gene>
    <name evidence="2" type="ORF">ACOF00016_LOCUS3108</name>
</gene>
<evidence type="ECO:0000256" key="1">
    <source>
        <dbReference type="SAM" id="MobiDB-lite"/>
    </source>
</evidence>
<feature type="region of interest" description="Disordered" evidence="1">
    <location>
        <begin position="139"/>
        <end position="190"/>
    </location>
</feature>
<sequence>MFASTTNRVPLGFVCGYPLQGGELYGGSMFARSAAADTQQGQAMQRVNERFGSDALGREGRESLGMAVCKKKYTPFVFPLTTNNHTDGTVQVTAERRLGCRAHHALRLSVIAQHGLRPGWEPFGQWTYKKANELARKDTAKRNRKIAAAQVDGTTTTEDEVSLSSAEEEAATGVCANPNVTPSSSSSSSSSSYAANNFRSLCWNGNCLVKHESMYDDVEEECRTIIRENAKATGASMTPTLEPKSTKRSADAKRSKR</sequence>
<organism evidence="2">
    <name type="scientific">Amphora coffeiformis</name>
    <dbReference type="NCBI Taxonomy" id="265554"/>
    <lineage>
        <taxon>Eukaryota</taxon>
        <taxon>Sar</taxon>
        <taxon>Stramenopiles</taxon>
        <taxon>Ochrophyta</taxon>
        <taxon>Bacillariophyta</taxon>
        <taxon>Bacillariophyceae</taxon>
        <taxon>Bacillariophycidae</taxon>
        <taxon>Thalassiophysales</taxon>
        <taxon>Catenulaceae</taxon>
        <taxon>Amphora</taxon>
    </lineage>
</organism>